<reference evidence="6 7" key="1">
    <citation type="journal article" date="2014" name="PLoS Genet.">
        <title>Phylogenetically driven sequencing of extremely halophilic archaea reveals strategies for static and dynamic osmo-response.</title>
        <authorList>
            <person name="Becker E.A."/>
            <person name="Seitzer P.M."/>
            <person name="Tritt A."/>
            <person name="Larsen D."/>
            <person name="Krusor M."/>
            <person name="Yao A.I."/>
            <person name="Wu D."/>
            <person name="Madern D."/>
            <person name="Eisen J.A."/>
            <person name="Darling A.E."/>
            <person name="Facciotti M.T."/>
        </authorList>
    </citation>
    <scope>NUCLEOTIDE SEQUENCE [LARGE SCALE GENOMIC DNA]</scope>
    <source>
        <strain evidence="6 7">100A6</strain>
    </source>
</reference>
<protein>
    <submittedName>
        <fullName evidence="6">Alcohol dehydrogenase</fullName>
    </submittedName>
</protein>
<dbReference type="EMBL" id="AOMB01000031">
    <property type="protein sequence ID" value="EMA38108.1"/>
    <property type="molecule type" value="Genomic_DNA"/>
</dbReference>
<dbReference type="CDD" id="cd08234">
    <property type="entry name" value="threonine_DH_like"/>
    <property type="match status" value="1"/>
</dbReference>
<dbReference type="GO" id="GO:0016616">
    <property type="term" value="F:oxidoreductase activity, acting on the CH-OH group of donors, NAD or NADP as acceptor"/>
    <property type="evidence" value="ECO:0007669"/>
    <property type="project" value="UniProtKB-ARBA"/>
</dbReference>
<evidence type="ECO:0000259" key="5">
    <source>
        <dbReference type="SMART" id="SM00829"/>
    </source>
</evidence>
<dbReference type="Pfam" id="PF00107">
    <property type="entry name" value="ADH_zinc_N"/>
    <property type="match status" value="1"/>
</dbReference>
<dbReference type="InterPro" id="IPR020843">
    <property type="entry name" value="ER"/>
</dbReference>
<dbReference type="GO" id="GO:0043168">
    <property type="term" value="F:anion binding"/>
    <property type="evidence" value="ECO:0007669"/>
    <property type="project" value="UniProtKB-ARBA"/>
</dbReference>
<dbReference type="GO" id="GO:0044281">
    <property type="term" value="P:small molecule metabolic process"/>
    <property type="evidence" value="ECO:0007669"/>
    <property type="project" value="UniProtKB-ARBA"/>
</dbReference>
<dbReference type="GO" id="GO:0030554">
    <property type="term" value="F:adenyl nucleotide binding"/>
    <property type="evidence" value="ECO:0007669"/>
    <property type="project" value="UniProtKB-ARBA"/>
</dbReference>
<dbReference type="Proteomes" id="UP000011566">
    <property type="component" value="Unassembled WGS sequence"/>
</dbReference>
<keyword evidence="3" id="KW-0560">Oxidoreductase</keyword>
<gene>
    <name evidence="6" type="ORF">C447_10275</name>
</gene>
<dbReference type="PROSITE" id="PS00059">
    <property type="entry name" value="ADH_ZINC"/>
    <property type="match status" value="1"/>
</dbReference>
<keyword evidence="7" id="KW-1185">Reference proteome</keyword>
<comment type="similarity">
    <text evidence="4">Belongs to the zinc-containing alcohol dehydrogenase family.</text>
</comment>
<proteinExistence type="inferred from homology"/>
<dbReference type="Gene3D" id="3.40.50.720">
    <property type="entry name" value="NAD(P)-binding Rossmann-like Domain"/>
    <property type="match status" value="1"/>
</dbReference>
<dbReference type="InterPro" id="IPR013154">
    <property type="entry name" value="ADH-like_N"/>
</dbReference>
<dbReference type="InterPro" id="IPR002328">
    <property type="entry name" value="ADH_Zn_CS"/>
</dbReference>
<dbReference type="GO" id="GO:0051262">
    <property type="term" value="P:protein tetramerization"/>
    <property type="evidence" value="ECO:0007669"/>
    <property type="project" value="UniProtKB-ARBA"/>
</dbReference>
<dbReference type="AlphaFoldDB" id="M0LY63"/>
<evidence type="ECO:0000313" key="7">
    <source>
        <dbReference type="Proteomes" id="UP000011566"/>
    </source>
</evidence>
<name>M0LY63_9EURY</name>
<organism evidence="6 7">
    <name type="scientific">Halococcus hamelinensis 100A6</name>
    <dbReference type="NCBI Taxonomy" id="1132509"/>
    <lineage>
        <taxon>Archaea</taxon>
        <taxon>Methanobacteriati</taxon>
        <taxon>Methanobacteriota</taxon>
        <taxon>Stenosarchaea group</taxon>
        <taxon>Halobacteria</taxon>
        <taxon>Halobacteriales</taxon>
        <taxon>Halococcaceae</taxon>
        <taxon>Halococcus</taxon>
    </lineage>
</organism>
<dbReference type="Pfam" id="PF08240">
    <property type="entry name" value="ADH_N"/>
    <property type="match status" value="1"/>
</dbReference>
<dbReference type="SUPFAM" id="SSF51735">
    <property type="entry name" value="NAD(P)-binding Rossmann-fold domains"/>
    <property type="match status" value="1"/>
</dbReference>
<dbReference type="PATRIC" id="fig|1132509.6.peg.2320"/>
<keyword evidence="1 4" id="KW-0479">Metal-binding</keyword>
<evidence type="ECO:0000313" key="6">
    <source>
        <dbReference type="EMBL" id="EMA38108.1"/>
    </source>
</evidence>
<dbReference type="SMART" id="SM00829">
    <property type="entry name" value="PKS_ER"/>
    <property type="match status" value="1"/>
</dbReference>
<dbReference type="InterPro" id="IPR050129">
    <property type="entry name" value="Zn_alcohol_dh"/>
</dbReference>
<sequence>MNDVDTDSDDGGSERMRASVLTAVGEVEVQDRPRPTVADDDVLIRVGACGVCMTDYHMYHGSFEAPTPLVLGHETAGEVVEVGENVTNVTVGDRVTLNPTVPCNACPACKRGETNLCADNTSIGGAGNTIRDGSFAEYVAAPASVVVDCGDLPVRTAALAEPLACCVHAVDRADVTTGDTVAVIGAGPIGLLMVQSFRVAGAGEVIVSELDADRRELALELGADHAVDPADGDAVEQVTAVDGPVDVAAEVVGQTATIEQARAMTGKGGRTLVAGVPPQDATMEFSPFDLYFDEVSMVGTFALTQESFERAVTLLRNDRIDVDPLVTEEIGLDGLEGAFERMGNTEGLKKLVVPGGTA</sequence>
<dbReference type="InterPro" id="IPR011032">
    <property type="entry name" value="GroES-like_sf"/>
</dbReference>
<evidence type="ECO:0000256" key="2">
    <source>
        <dbReference type="ARBA" id="ARBA00022833"/>
    </source>
</evidence>
<comment type="cofactor">
    <cofactor evidence="4">
        <name>Zn(2+)</name>
        <dbReference type="ChEBI" id="CHEBI:29105"/>
    </cofactor>
</comment>
<dbReference type="PANTHER" id="PTHR43401">
    <property type="entry name" value="L-THREONINE 3-DEHYDROGENASE"/>
    <property type="match status" value="1"/>
</dbReference>
<dbReference type="eggNOG" id="arCOG01459">
    <property type="taxonomic scope" value="Archaea"/>
</dbReference>
<comment type="caution">
    <text evidence="6">The sequence shown here is derived from an EMBL/GenBank/DDBJ whole genome shotgun (WGS) entry which is preliminary data.</text>
</comment>
<dbReference type="PANTHER" id="PTHR43401:SF2">
    <property type="entry name" value="L-THREONINE 3-DEHYDROGENASE"/>
    <property type="match status" value="1"/>
</dbReference>
<evidence type="ECO:0000256" key="1">
    <source>
        <dbReference type="ARBA" id="ARBA00022723"/>
    </source>
</evidence>
<evidence type="ECO:0000256" key="4">
    <source>
        <dbReference type="RuleBase" id="RU361277"/>
    </source>
</evidence>
<dbReference type="Gene3D" id="3.90.180.10">
    <property type="entry name" value="Medium-chain alcohol dehydrogenases, catalytic domain"/>
    <property type="match status" value="1"/>
</dbReference>
<feature type="domain" description="Enoyl reductase (ER)" evidence="5">
    <location>
        <begin position="22"/>
        <end position="353"/>
    </location>
</feature>
<dbReference type="InterPro" id="IPR036291">
    <property type="entry name" value="NAD(P)-bd_dom_sf"/>
</dbReference>
<keyword evidence="2 4" id="KW-0862">Zinc</keyword>
<dbReference type="SUPFAM" id="SSF50129">
    <property type="entry name" value="GroES-like"/>
    <property type="match status" value="1"/>
</dbReference>
<accession>M0LY63</accession>
<dbReference type="InterPro" id="IPR013149">
    <property type="entry name" value="ADH-like_C"/>
</dbReference>
<evidence type="ECO:0000256" key="3">
    <source>
        <dbReference type="ARBA" id="ARBA00023002"/>
    </source>
</evidence>
<dbReference type="GO" id="GO:0008270">
    <property type="term" value="F:zinc ion binding"/>
    <property type="evidence" value="ECO:0007669"/>
    <property type="project" value="InterPro"/>
</dbReference>